<feature type="domain" description="Glycosyltransferase subfamily 4-like N-terminal" evidence="3">
    <location>
        <begin position="18"/>
        <end position="198"/>
    </location>
</feature>
<evidence type="ECO:0000313" key="5">
    <source>
        <dbReference type="Proteomes" id="UP000236642"/>
    </source>
</evidence>
<dbReference type="SUPFAM" id="SSF53756">
    <property type="entry name" value="UDP-Glycosyltransferase/glycogen phosphorylase"/>
    <property type="match status" value="1"/>
</dbReference>
<keyword evidence="1 4" id="KW-0808">Transferase</keyword>
<dbReference type="InterPro" id="IPR001296">
    <property type="entry name" value="Glyco_trans_1"/>
</dbReference>
<dbReference type="Pfam" id="PF13439">
    <property type="entry name" value="Glyco_transf_4"/>
    <property type="match status" value="1"/>
</dbReference>
<dbReference type="EMBL" id="BEHY01000029">
    <property type="protein sequence ID" value="GBD09161.1"/>
    <property type="molecule type" value="Genomic_DNA"/>
</dbReference>
<dbReference type="Gene3D" id="3.40.50.2000">
    <property type="entry name" value="Glycogen Phosphorylase B"/>
    <property type="match status" value="2"/>
</dbReference>
<dbReference type="CDD" id="cd03801">
    <property type="entry name" value="GT4_PimA-like"/>
    <property type="match status" value="1"/>
</dbReference>
<sequence>MPSKRRIALLHYTAPPVIGGVEAVLARQARHLTQLGYAVRVIAGVVELDLPGVEAVVIPPMYGGHPEIAPLQAALVEGRLPADFPRWRERLRAALSEALHGVDVAILHNVCTMDKNLALSAALYDLVREEPRRWIGWHHDAVILRTEAPRFPGEPWELLFRPWPVVHITVSEARREALAAAWGIPPDRIHVISNGVDLGDFFRWTPLTRSLVEQLGLMGADVILLTPVRITRRKNLEAALAVLRVLRDRTSWDARLVITGPPGPHNPANRAYLEELRRLRASWGLERAAHFLYELVEEGLPEEAVADFYTLADAVLLTSREEGFGLPVLEAGLARLPVFAYALPPLEELGGADVFLFPEAEGPEALAAAIARFLEADPIARLRRRVRRQFAWIPLLRTRLVPLIEGEEPG</sequence>
<dbReference type="Pfam" id="PF00534">
    <property type="entry name" value="Glycos_transf_1"/>
    <property type="match status" value="1"/>
</dbReference>
<dbReference type="PANTHER" id="PTHR46401:SF2">
    <property type="entry name" value="GLYCOSYLTRANSFERASE WBBK-RELATED"/>
    <property type="match status" value="1"/>
</dbReference>
<dbReference type="EC" id="2.4.1.246" evidence="4"/>
<evidence type="ECO:0000256" key="1">
    <source>
        <dbReference type="ARBA" id="ARBA00022679"/>
    </source>
</evidence>
<evidence type="ECO:0000259" key="2">
    <source>
        <dbReference type="Pfam" id="PF00534"/>
    </source>
</evidence>
<dbReference type="GO" id="GO:0103011">
    <property type="term" value="F:mannosylfructose-phosphate synthase activity"/>
    <property type="evidence" value="ECO:0007669"/>
    <property type="project" value="UniProtKB-EC"/>
</dbReference>
<dbReference type="PANTHER" id="PTHR46401">
    <property type="entry name" value="GLYCOSYLTRANSFERASE WBBK-RELATED"/>
    <property type="match status" value="1"/>
</dbReference>
<dbReference type="InterPro" id="IPR028098">
    <property type="entry name" value="Glyco_trans_4-like_N"/>
</dbReference>
<evidence type="ECO:0000313" key="4">
    <source>
        <dbReference type="EMBL" id="GBD09161.1"/>
    </source>
</evidence>
<accession>A0A2H5Y6V1</accession>
<keyword evidence="4" id="KW-0328">Glycosyltransferase</keyword>
<dbReference type="Proteomes" id="UP000236642">
    <property type="component" value="Unassembled WGS sequence"/>
</dbReference>
<protein>
    <submittedName>
        <fullName evidence="4">Mannosylfructose-phosphate synthase</fullName>
        <ecNumber evidence="4">2.4.1.246</ecNumber>
    </submittedName>
</protein>
<comment type="caution">
    <text evidence="4">The sequence shown here is derived from an EMBL/GenBank/DDBJ whole genome shotgun (WGS) entry which is preliminary data.</text>
</comment>
<evidence type="ECO:0000259" key="3">
    <source>
        <dbReference type="Pfam" id="PF13439"/>
    </source>
</evidence>
<dbReference type="AlphaFoldDB" id="A0A2H5Y6V1"/>
<feature type="domain" description="Glycosyl transferase family 1" evidence="2">
    <location>
        <begin position="216"/>
        <end position="385"/>
    </location>
</feature>
<reference evidence="5" key="1">
    <citation type="submission" date="2017-09" db="EMBL/GenBank/DDBJ databases">
        <title>Metaegenomics of thermophilic ammonia-oxidizing enrichment culture.</title>
        <authorList>
            <person name="Kato S."/>
            <person name="Suzuki K."/>
        </authorList>
    </citation>
    <scope>NUCLEOTIDE SEQUENCE [LARGE SCALE GENOMIC DNA]</scope>
</reference>
<organism evidence="4 5">
    <name type="scientific">Candidatus Thermoflexus japonica</name>
    <dbReference type="NCBI Taxonomy" id="2035417"/>
    <lineage>
        <taxon>Bacteria</taxon>
        <taxon>Bacillati</taxon>
        <taxon>Chloroflexota</taxon>
        <taxon>Thermoflexia</taxon>
        <taxon>Thermoflexales</taxon>
        <taxon>Thermoflexaceae</taxon>
        <taxon>Thermoflexus</taxon>
    </lineage>
</organism>
<gene>
    <name evidence="4" type="primary">mfpsA_2</name>
    <name evidence="4" type="ORF">HRbin22_01408</name>
</gene>
<name>A0A2H5Y6V1_9CHLR</name>
<proteinExistence type="predicted"/>